<proteinExistence type="predicted"/>
<organism evidence="2 3">
    <name type="scientific">Perkinsus olseni</name>
    <name type="common">Perkinsus atlanticus</name>
    <dbReference type="NCBI Taxonomy" id="32597"/>
    <lineage>
        <taxon>Eukaryota</taxon>
        <taxon>Sar</taxon>
        <taxon>Alveolata</taxon>
        <taxon>Perkinsozoa</taxon>
        <taxon>Perkinsea</taxon>
        <taxon>Perkinsida</taxon>
        <taxon>Perkinsidae</taxon>
        <taxon>Perkinsus</taxon>
    </lineage>
</organism>
<dbReference type="InterPro" id="IPR029063">
    <property type="entry name" value="SAM-dependent_MTases_sf"/>
</dbReference>
<dbReference type="AlphaFoldDB" id="A0A7J6M3V6"/>
<evidence type="ECO:0000313" key="3">
    <source>
        <dbReference type="Proteomes" id="UP000572268"/>
    </source>
</evidence>
<dbReference type="SUPFAM" id="SSF53335">
    <property type="entry name" value="S-adenosyl-L-methionine-dependent methyltransferases"/>
    <property type="match status" value="1"/>
</dbReference>
<accession>A0A7J6M3V6</accession>
<dbReference type="PANTHER" id="PTHR34203">
    <property type="entry name" value="METHYLTRANSFERASE, FKBM FAMILY PROTEIN"/>
    <property type="match status" value="1"/>
</dbReference>
<dbReference type="Gene3D" id="3.40.50.150">
    <property type="entry name" value="Vaccinia Virus protein VP39"/>
    <property type="match status" value="1"/>
</dbReference>
<evidence type="ECO:0008006" key="4">
    <source>
        <dbReference type="Google" id="ProtNLM"/>
    </source>
</evidence>
<dbReference type="EMBL" id="JABANN010000210">
    <property type="protein sequence ID" value="KAF4666253.1"/>
    <property type="molecule type" value="Genomic_DNA"/>
</dbReference>
<dbReference type="NCBIfam" id="TIGR01444">
    <property type="entry name" value="fkbM_fam"/>
    <property type="match status" value="1"/>
</dbReference>
<evidence type="ECO:0000256" key="1">
    <source>
        <dbReference type="SAM" id="SignalP"/>
    </source>
</evidence>
<dbReference type="PANTHER" id="PTHR34203:SF15">
    <property type="entry name" value="SLL1173 PROTEIN"/>
    <property type="match status" value="1"/>
</dbReference>
<dbReference type="InterPro" id="IPR006342">
    <property type="entry name" value="FkbM_mtfrase"/>
</dbReference>
<protein>
    <recommendedName>
        <fullName evidence="4">Methyltransferase FkbM domain-containing protein</fullName>
    </recommendedName>
</protein>
<name>A0A7J6M3V6_PEROL</name>
<sequence>MVVNTVKGMMILSLASPALTYTAIEAATYLSAISLEALRDGFTLDIEDLVPPLKLLYKGPQKSGIFLDVGAHLGNSTKTMLGDLDSALEALVHRNLLPQAPDATTVVVAFEALPWICNVLERKAEMFGWQLLQPVHIECAAVAKSAGKATFYFNNPYGPTASILPKQTTSYLKNVTVPTRRVKDTLEEFDYADLPVFLMKVDTEGMDGLIVEETLGDGIRPRIIIFEYSRMWMSDAVSIPLGDFSDRIQREYGYYCFAATRLGVWAPLWGLWYTDLIDGVYSYGNVVCFICSDVIADFLSGQIHDPAARVFVVSDFLRECGLPSRDPESLYTELDRIYWGALNGTASLEWHMASLATYRGDFATAYRWSDSAALKGQFDAEFLIGLQTYFGVNRRGVGNRERGIEWLKRASRKGHGKQAEHLPQVELISVGDEGDPRRV</sequence>
<reference evidence="2 3" key="1">
    <citation type="submission" date="2020-04" db="EMBL/GenBank/DDBJ databases">
        <title>Perkinsus olseni comparative genomics.</title>
        <authorList>
            <person name="Bogema D.R."/>
        </authorList>
    </citation>
    <scope>NUCLEOTIDE SEQUENCE [LARGE SCALE GENOMIC DNA]</scope>
    <source>
        <strain evidence="2">ATCC PRA-31</strain>
    </source>
</reference>
<dbReference type="InterPro" id="IPR052514">
    <property type="entry name" value="SAM-dependent_MTase"/>
</dbReference>
<comment type="caution">
    <text evidence="2">The sequence shown here is derived from an EMBL/GenBank/DDBJ whole genome shotgun (WGS) entry which is preliminary data.</text>
</comment>
<dbReference type="SUPFAM" id="SSF81901">
    <property type="entry name" value="HCP-like"/>
    <property type="match status" value="1"/>
</dbReference>
<evidence type="ECO:0000313" key="2">
    <source>
        <dbReference type="EMBL" id="KAF4666253.1"/>
    </source>
</evidence>
<gene>
    <name evidence="2" type="ORF">FOL46_003204</name>
</gene>
<dbReference type="Proteomes" id="UP000572268">
    <property type="component" value="Unassembled WGS sequence"/>
</dbReference>
<keyword evidence="1" id="KW-0732">Signal</keyword>
<feature type="chain" id="PRO_5029510807" description="Methyltransferase FkbM domain-containing protein" evidence="1">
    <location>
        <begin position="21"/>
        <end position="439"/>
    </location>
</feature>
<dbReference type="Gene3D" id="1.25.40.10">
    <property type="entry name" value="Tetratricopeptide repeat domain"/>
    <property type="match status" value="1"/>
</dbReference>
<feature type="signal peptide" evidence="1">
    <location>
        <begin position="1"/>
        <end position="20"/>
    </location>
</feature>
<dbReference type="InterPro" id="IPR011990">
    <property type="entry name" value="TPR-like_helical_dom_sf"/>
</dbReference>